<evidence type="ECO:0000313" key="2">
    <source>
        <dbReference type="Proteomes" id="UP000256695"/>
    </source>
</evidence>
<gene>
    <name evidence="1" type="ORF">CQA57_06770</name>
</gene>
<dbReference type="InterPro" id="IPR038763">
    <property type="entry name" value="DHH_sf"/>
</dbReference>
<dbReference type="Proteomes" id="UP000256695">
    <property type="component" value="Unassembled WGS sequence"/>
</dbReference>
<dbReference type="PANTHER" id="PTHR42146">
    <property type="entry name" value="3',5'-CYCLIC-NUCLEOTIDE PHOSPHODIESTERASE"/>
    <property type="match status" value="1"/>
</dbReference>
<dbReference type="AlphaFoldDB" id="A0A3D8J4P7"/>
<reference evidence="1 2" key="1">
    <citation type="submission" date="2018-04" db="EMBL/GenBank/DDBJ databases">
        <title>Novel Campyloabacter and Helicobacter Species and Strains.</title>
        <authorList>
            <person name="Mannion A.J."/>
            <person name="Shen Z."/>
            <person name="Fox J.G."/>
        </authorList>
    </citation>
    <scope>NUCLEOTIDE SEQUENCE [LARGE SCALE GENOMIC DNA]</scope>
    <source>
        <strain evidence="1 2">MIT 04-9362</strain>
    </source>
</reference>
<organism evidence="1 2">
    <name type="scientific">Helicobacter anseris</name>
    <dbReference type="NCBI Taxonomy" id="375926"/>
    <lineage>
        <taxon>Bacteria</taxon>
        <taxon>Pseudomonadati</taxon>
        <taxon>Campylobacterota</taxon>
        <taxon>Epsilonproteobacteria</taxon>
        <taxon>Campylobacterales</taxon>
        <taxon>Helicobacteraceae</taxon>
        <taxon>Helicobacter</taxon>
    </lineage>
</organism>
<dbReference type="Gene3D" id="3.10.310.30">
    <property type="match status" value="1"/>
</dbReference>
<sequence length="360" mass="41755">MQVYHLSHIDLDGYGCQYIAREFFDKIEFFNANYGKEVMTRLNHILYRIQHSQASKLQEKFRTKTQQKILILITDLNLSMQECKFLQEKVDLMRMEGKDIEICLLDHHISGEESAKNFHWYHLDIQRCATKITYETLKQKYSLKNPSYENTLNDIVEMINSIDIWKEEGFGFEFGKVALSLIANSNELNRFMFEEEHHNYKLKLLDSIKDFIHLQNAPVAFDNAIFTLKKIALGGNPQTQTMDNITSMAQVKLLESKKDICTITHQDKKGFLSYSMGGISVLANLFLKQNPDYDFYMDVNFKGNVSLRANGNCDVNILSKTFFNGGGHKNASGGKIENFKESFLYEDIKQQVIKILNKEK</sequence>
<proteinExistence type="predicted"/>
<dbReference type="InterPro" id="IPR052968">
    <property type="entry name" value="Nucleotide_metab_enz"/>
</dbReference>
<dbReference type="PANTHER" id="PTHR42146:SF1">
    <property type="entry name" value="OLIGORIBONUCLEASE NRNB"/>
    <property type="match status" value="1"/>
</dbReference>
<dbReference type="OrthoDB" id="5800592at2"/>
<dbReference type="RefSeq" id="WP_115579482.1">
    <property type="nucleotide sequence ID" value="NZ_NXLX01000019.1"/>
</dbReference>
<dbReference type="SUPFAM" id="SSF64182">
    <property type="entry name" value="DHH phosphoesterases"/>
    <property type="match status" value="1"/>
</dbReference>
<evidence type="ECO:0000313" key="1">
    <source>
        <dbReference type="EMBL" id="RDU72492.1"/>
    </source>
</evidence>
<name>A0A3D8J4P7_9HELI</name>
<comment type="caution">
    <text evidence="1">The sequence shown here is derived from an EMBL/GenBank/DDBJ whole genome shotgun (WGS) entry which is preliminary data.</text>
</comment>
<dbReference type="EMBL" id="NXLX01000019">
    <property type="protein sequence ID" value="RDU72492.1"/>
    <property type="molecule type" value="Genomic_DNA"/>
</dbReference>
<accession>A0A3D8J4P7</accession>
<keyword evidence="2" id="KW-1185">Reference proteome</keyword>
<protein>
    <submittedName>
        <fullName evidence="1">3',5'-cyclic-nucleotide phosphodiesterase</fullName>
    </submittedName>
</protein>